<gene>
    <name evidence="3" type="ORF">M2152_000904</name>
</gene>
<sequence>MTDLPPAPDNSSAPENSETSYPAPDPAQRRPRTRQWVILIVVALVVAVGGFIGFTALFNSGGNTPAPSETSGQEEPGTEAPESDAPFVYTNDEFGFSVDFPAEPQERSDVQQIAGFDIPLTQAQWSAGSDLAAVNVATFPDEILNQDLDTMLMNSLEGGAAAAGGTLTESSDTDLDGAPAKRGTISLPDGGTAEMLVALKDNLQISLLAAGSVSLDDLITSFSFSA</sequence>
<organism evidence="3 4">
    <name type="scientific">Antiquaquibacter oligotrophicus</name>
    <dbReference type="NCBI Taxonomy" id="2880260"/>
    <lineage>
        <taxon>Bacteria</taxon>
        <taxon>Bacillati</taxon>
        <taxon>Actinomycetota</taxon>
        <taxon>Actinomycetes</taxon>
        <taxon>Micrococcales</taxon>
        <taxon>Microbacteriaceae</taxon>
        <taxon>Antiquaquibacter</taxon>
    </lineage>
</organism>
<keyword evidence="2" id="KW-0472">Membrane</keyword>
<feature type="compositionally biased region" description="Polar residues" evidence="1">
    <location>
        <begin position="9"/>
        <end position="20"/>
    </location>
</feature>
<comment type="caution">
    <text evidence="3">The sequence shown here is derived from an EMBL/GenBank/DDBJ whole genome shotgun (WGS) entry which is preliminary data.</text>
</comment>
<keyword evidence="2" id="KW-0812">Transmembrane</keyword>
<accession>A0ABT6KNL0</accession>
<reference evidence="3 4" key="1">
    <citation type="submission" date="2023-04" db="EMBL/GenBank/DDBJ databases">
        <title>Genome Encyclopedia of Bacteria and Archaea VI: Functional Genomics of Type Strains.</title>
        <authorList>
            <person name="Whitman W."/>
        </authorList>
    </citation>
    <scope>NUCLEOTIDE SEQUENCE [LARGE SCALE GENOMIC DNA]</scope>
    <source>
        <strain evidence="3 4">SG_E_30_P1</strain>
    </source>
</reference>
<feature type="transmembrane region" description="Helical" evidence="2">
    <location>
        <begin position="36"/>
        <end position="58"/>
    </location>
</feature>
<feature type="region of interest" description="Disordered" evidence="1">
    <location>
        <begin position="1"/>
        <end position="29"/>
    </location>
</feature>
<evidence type="ECO:0000256" key="2">
    <source>
        <dbReference type="SAM" id="Phobius"/>
    </source>
</evidence>
<feature type="compositionally biased region" description="Polar residues" evidence="1">
    <location>
        <begin position="63"/>
        <end position="73"/>
    </location>
</feature>
<name>A0ABT6KNL0_9MICO</name>
<dbReference type="EMBL" id="JARXVQ010000001">
    <property type="protein sequence ID" value="MDH6180722.1"/>
    <property type="molecule type" value="Genomic_DNA"/>
</dbReference>
<keyword evidence="4" id="KW-1185">Reference proteome</keyword>
<dbReference type="RefSeq" id="WP_322133062.1">
    <property type="nucleotide sequence ID" value="NZ_CP085036.1"/>
</dbReference>
<evidence type="ECO:0000313" key="4">
    <source>
        <dbReference type="Proteomes" id="UP001160142"/>
    </source>
</evidence>
<feature type="region of interest" description="Disordered" evidence="1">
    <location>
        <begin position="63"/>
        <end position="84"/>
    </location>
</feature>
<keyword evidence="2" id="KW-1133">Transmembrane helix</keyword>
<protein>
    <submittedName>
        <fullName evidence="3">Uncharacterized protein</fullName>
    </submittedName>
</protein>
<evidence type="ECO:0000313" key="3">
    <source>
        <dbReference type="EMBL" id="MDH6180722.1"/>
    </source>
</evidence>
<evidence type="ECO:0000256" key="1">
    <source>
        <dbReference type="SAM" id="MobiDB-lite"/>
    </source>
</evidence>
<dbReference type="Proteomes" id="UP001160142">
    <property type="component" value="Unassembled WGS sequence"/>
</dbReference>
<proteinExistence type="predicted"/>